<name>W1Y9B6_9ZZZZ</name>
<protein>
    <submittedName>
        <fullName evidence="2">Uncharacterized protein</fullName>
    </submittedName>
</protein>
<reference evidence="2" key="1">
    <citation type="submission" date="2013-12" db="EMBL/GenBank/DDBJ databases">
        <title>A Varibaculum cambriense genome reconstructed from a premature infant gut community with otherwise low bacterial novelty that shifts toward anaerobic metabolism during the third week of life.</title>
        <authorList>
            <person name="Brown C.T."/>
            <person name="Sharon I."/>
            <person name="Thomas B.C."/>
            <person name="Castelle C.J."/>
            <person name="Morowitz M.J."/>
            <person name="Banfield J.F."/>
        </authorList>
    </citation>
    <scope>NUCLEOTIDE SEQUENCE</scope>
</reference>
<feature type="non-terminal residue" evidence="2">
    <location>
        <position position="1"/>
    </location>
</feature>
<comment type="caution">
    <text evidence="2">The sequence shown here is derived from an EMBL/GenBank/DDBJ whole genome shotgun (WGS) entry which is preliminary data.</text>
</comment>
<feature type="region of interest" description="Disordered" evidence="1">
    <location>
        <begin position="39"/>
        <end position="70"/>
    </location>
</feature>
<sequence length="70" mass="7112">VRPGRYLFMPPLRGVAAASAFGLISSGVGFRPEEIGDTVDAGASGTSETSVRPAGSLSLPLHPVNADMVT</sequence>
<accession>W1Y9B6</accession>
<dbReference type="EMBL" id="AZMM01007047">
    <property type="protein sequence ID" value="ETJ38951.1"/>
    <property type="molecule type" value="Genomic_DNA"/>
</dbReference>
<feature type="non-terminal residue" evidence="2">
    <location>
        <position position="70"/>
    </location>
</feature>
<organism evidence="2">
    <name type="scientific">human gut metagenome</name>
    <dbReference type="NCBI Taxonomy" id="408170"/>
    <lineage>
        <taxon>unclassified sequences</taxon>
        <taxon>metagenomes</taxon>
        <taxon>organismal metagenomes</taxon>
    </lineage>
</organism>
<evidence type="ECO:0000256" key="1">
    <source>
        <dbReference type="SAM" id="MobiDB-lite"/>
    </source>
</evidence>
<gene>
    <name evidence="2" type="ORF">Q604_UNBC07047G0001</name>
</gene>
<evidence type="ECO:0000313" key="2">
    <source>
        <dbReference type="EMBL" id="ETJ38951.1"/>
    </source>
</evidence>
<proteinExistence type="predicted"/>
<dbReference type="AlphaFoldDB" id="W1Y9B6"/>